<evidence type="ECO:0000256" key="1">
    <source>
        <dbReference type="SAM" id="SignalP"/>
    </source>
</evidence>
<evidence type="ECO:0000313" key="3">
    <source>
        <dbReference type="WBParaSite" id="Smp_318130.1"/>
    </source>
</evidence>
<dbReference type="Proteomes" id="UP000008854">
    <property type="component" value="Unassembled WGS sequence"/>
</dbReference>
<keyword evidence="1" id="KW-0732">Signal</keyword>
<reference evidence="2" key="1">
    <citation type="journal article" date="2012" name="PLoS Negl. Trop. Dis.">
        <title>A systematically improved high quality genome and transcriptome of the human blood fluke Schistosoma mansoni.</title>
        <authorList>
            <person name="Protasio A.V."/>
            <person name="Tsai I.J."/>
            <person name="Babbage A."/>
            <person name="Nichol S."/>
            <person name="Hunt M."/>
            <person name="Aslett M.A."/>
            <person name="De Silva N."/>
            <person name="Velarde G.S."/>
            <person name="Anderson T.J."/>
            <person name="Clark R.C."/>
            <person name="Davidson C."/>
            <person name="Dillon G.P."/>
            <person name="Holroyd N.E."/>
            <person name="LoVerde P.T."/>
            <person name="Lloyd C."/>
            <person name="McQuillan J."/>
            <person name="Oliveira G."/>
            <person name="Otto T.D."/>
            <person name="Parker-Manuel S.J."/>
            <person name="Quail M.A."/>
            <person name="Wilson R.A."/>
            <person name="Zerlotini A."/>
            <person name="Dunne D.W."/>
            <person name="Berriman M."/>
        </authorList>
    </citation>
    <scope>NUCLEOTIDE SEQUENCE [LARGE SCALE GENOMIC DNA]</scope>
    <source>
        <strain evidence="2">Puerto Rican</strain>
    </source>
</reference>
<feature type="chain" id="PRO_5024288101" evidence="1">
    <location>
        <begin position="26"/>
        <end position="82"/>
    </location>
</feature>
<organism evidence="2 3">
    <name type="scientific">Schistosoma mansoni</name>
    <name type="common">Blood fluke</name>
    <dbReference type="NCBI Taxonomy" id="6183"/>
    <lineage>
        <taxon>Eukaryota</taxon>
        <taxon>Metazoa</taxon>
        <taxon>Spiralia</taxon>
        <taxon>Lophotrochozoa</taxon>
        <taxon>Platyhelminthes</taxon>
        <taxon>Trematoda</taxon>
        <taxon>Digenea</taxon>
        <taxon>Strigeidida</taxon>
        <taxon>Schistosomatoidea</taxon>
        <taxon>Schistosomatidae</taxon>
        <taxon>Schistosoma</taxon>
    </lineage>
</organism>
<proteinExistence type="predicted"/>
<name>A0A5K4F880_SCHMA</name>
<dbReference type="WBParaSite" id="Smp_318130.1">
    <property type="protein sequence ID" value="Smp_318130.1"/>
    <property type="gene ID" value="Smp_318130"/>
</dbReference>
<feature type="signal peptide" evidence="1">
    <location>
        <begin position="1"/>
        <end position="25"/>
    </location>
</feature>
<reference evidence="3" key="2">
    <citation type="submission" date="2019-11" db="UniProtKB">
        <authorList>
            <consortium name="WormBaseParasite"/>
        </authorList>
    </citation>
    <scope>IDENTIFICATION</scope>
    <source>
        <strain evidence="3">Puerto Rican</strain>
    </source>
</reference>
<protein>
    <submittedName>
        <fullName evidence="3">Uncharacterized protein</fullName>
    </submittedName>
</protein>
<sequence length="82" mass="9729">MFIISLTVFILFLLLLLLLLDVGYHMIHESEPVYTWLNTIEDDQHLSPIHHSFTNPTVVNNFYNDYIEENQQITMTETRSNM</sequence>
<accession>A0A5K4F880</accession>
<evidence type="ECO:0000313" key="2">
    <source>
        <dbReference type="Proteomes" id="UP000008854"/>
    </source>
</evidence>
<keyword evidence="2" id="KW-1185">Reference proteome</keyword>
<dbReference type="InParanoid" id="A0A5K4F880"/>
<dbReference type="AlphaFoldDB" id="A0A5K4F880"/>